<protein>
    <recommendedName>
        <fullName evidence="3">Lipoprotein</fullName>
    </recommendedName>
</protein>
<proteinExistence type="predicted"/>
<dbReference type="RefSeq" id="WP_345026714.1">
    <property type="nucleotide sequence ID" value="NZ_BAABEY010000008.1"/>
</dbReference>
<name>A0ABP8LSK9_9BACT</name>
<organism evidence="1 2">
    <name type="scientific">Ravibacter arvi</name>
    <dbReference type="NCBI Taxonomy" id="2051041"/>
    <lineage>
        <taxon>Bacteria</taxon>
        <taxon>Pseudomonadati</taxon>
        <taxon>Bacteroidota</taxon>
        <taxon>Cytophagia</taxon>
        <taxon>Cytophagales</taxon>
        <taxon>Spirosomataceae</taxon>
        <taxon>Ravibacter</taxon>
    </lineage>
</organism>
<evidence type="ECO:0000313" key="2">
    <source>
        <dbReference type="Proteomes" id="UP001501508"/>
    </source>
</evidence>
<evidence type="ECO:0008006" key="3">
    <source>
        <dbReference type="Google" id="ProtNLM"/>
    </source>
</evidence>
<sequence>MVKFFLSAFLGIMFILSGCAKREVEADTDLDPDCNSEDYEVLEKLSNEVGEIVLFIGPHKMERVRILYRGSRLLDPCNLPEGMPVGSKIRYSGIWYSIKNTDHLNMDFLPLGLSKVEIIDSASEK</sequence>
<dbReference type="Proteomes" id="UP001501508">
    <property type="component" value="Unassembled WGS sequence"/>
</dbReference>
<dbReference type="PROSITE" id="PS51257">
    <property type="entry name" value="PROKAR_LIPOPROTEIN"/>
    <property type="match status" value="1"/>
</dbReference>
<accession>A0ABP8LSK9</accession>
<evidence type="ECO:0000313" key="1">
    <source>
        <dbReference type="EMBL" id="GAA4433670.1"/>
    </source>
</evidence>
<gene>
    <name evidence="1" type="ORF">GCM10023091_07510</name>
</gene>
<keyword evidence="2" id="KW-1185">Reference proteome</keyword>
<comment type="caution">
    <text evidence="1">The sequence shown here is derived from an EMBL/GenBank/DDBJ whole genome shotgun (WGS) entry which is preliminary data.</text>
</comment>
<dbReference type="EMBL" id="BAABEY010000008">
    <property type="protein sequence ID" value="GAA4433670.1"/>
    <property type="molecule type" value="Genomic_DNA"/>
</dbReference>
<reference evidence="2" key="1">
    <citation type="journal article" date="2019" name="Int. J. Syst. Evol. Microbiol.">
        <title>The Global Catalogue of Microorganisms (GCM) 10K type strain sequencing project: providing services to taxonomists for standard genome sequencing and annotation.</title>
        <authorList>
            <consortium name="The Broad Institute Genomics Platform"/>
            <consortium name="The Broad Institute Genome Sequencing Center for Infectious Disease"/>
            <person name="Wu L."/>
            <person name="Ma J."/>
        </authorList>
    </citation>
    <scope>NUCLEOTIDE SEQUENCE [LARGE SCALE GENOMIC DNA]</scope>
    <source>
        <strain evidence="2">JCM 31920</strain>
    </source>
</reference>